<dbReference type="VEuPathDB" id="TriTrypDB:BSAL_82855"/>
<organism evidence="1 2">
    <name type="scientific">Bodo saltans</name>
    <name type="common">Flagellated protozoan</name>
    <dbReference type="NCBI Taxonomy" id="75058"/>
    <lineage>
        <taxon>Eukaryota</taxon>
        <taxon>Discoba</taxon>
        <taxon>Euglenozoa</taxon>
        <taxon>Kinetoplastea</taxon>
        <taxon>Metakinetoplastina</taxon>
        <taxon>Eubodonida</taxon>
        <taxon>Bodonidae</taxon>
        <taxon>Bodo</taxon>
    </lineage>
</organism>
<protein>
    <submittedName>
        <fullName evidence="1">Uncharacterized protein</fullName>
    </submittedName>
</protein>
<name>A0A0S4J2B1_BODSA</name>
<evidence type="ECO:0000313" key="1">
    <source>
        <dbReference type="EMBL" id="CUG67161.1"/>
    </source>
</evidence>
<dbReference type="Proteomes" id="UP000051952">
    <property type="component" value="Unassembled WGS sequence"/>
</dbReference>
<gene>
    <name evidence="1" type="ORF">BSAL_82855</name>
</gene>
<sequence>MSQYATTADATGWVAGALNNVTLGDVYAARWLAGAAIFNVTRGDIASASECFYTPAVRRLLDALSRYASKPDTVEMIASAIFNVTRGPDGSALDCSCSPSMHTALIDMSRYATTSDVGLRNERTLQLHPSASRIGIAFCSPPVQDA</sequence>
<keyword evidence="2" id="KW-1185">Reference proteome</keyword>
<dbReference type="AlphaFoldDB" id="A0A0S4J2B1"/>
<proteinExistence type="predicted"/>
<reference evidence="2" key="1">
    <citation type="submission" date="2015-09" db="EMBL/GenBank/DDBJ databases">
        <authorList>
            <consortium name="Pathogen Informatics"/>
        </authorList>
    </citation>
    <scope>NUCLEOTIDE SEQUENCE [LARGE SCALE GENOMIC DNA]</scope>
    <source>
        <strain evidence="2">Lake Konstanz</strain>
    </source>
</reference>
<evidence type="ECO:0000313" key="2">
    <source>
        <dbReference type="Proteomes" id="UP000051952"/>
    </source>
</evidence>
<dbReference type="EMBL" id="CYKH01000928">
    <property type="protein sequence ID" value="CUG67161.1"/>
    <property type="molecule type" value="Genomic_DNA"/>
</dbReference>
<accession>A0A0S4J2B1</accession>